<dbReference type="PANTHER" id="PTHR10963">
    <property type="entry name" value="GLYCOSYL HYDROLASE-RELATED"/>
    <property type="match status" value="1"/>
</dbReference>
<dbReference type="Gene3D" id="2.60.120.260">
    <property type="entry name" value="Galactose-binding domain-like"/>
    <property type="match status" value="4"/>
</dbReference>
<evidence type="ECO:0000259" key="6">
    <source>
        <dbReference type="PROSITE" id="PS51175"/>
    </source>
</evidence>
<dbReference type="Gene3D" id="2.60.120.200">
    <property type="match status" value="1"/>
</dbReference>
<dbReference type="InterPro" id="IPR050546">
    <property type="entry name" value="Glycosyl_Hydrlase_16"/>
</dbReference>
<feature type="domain" description="SLH" evidence="7">
    <location>
        <begin position="107"/>
        <end position="170"/>
    </location>
</feature>
<evidence type="ECO:0000256" key="1">
    <source>
        <dbReference type="ARBA" id="ARBA00006865"/>
    </source>
</evidence>
<feature type="compositionally biased region" description="Gly residues" evidence="4">
    <location>
        <begin position="394"/>
        <end position="419"/>
    </location>
</feature>
<name>M9XHJ5_9BACL</name>
<comment type="similarity">
    <text evidence="1">Belongs to the glycosyl hydrolase 16 family.</text>
</comment>
<dbReference type="Pfam" id="PF00395">
    <property type="entry name" value="SLH"/>
    <property type="match status" value="3"/>
</dbReference>
<dbReference type="GO" id="GO:0004553">
    <property type="term" value="F:hydrolase activity, hydrolyzing O-glycosyl compounds"/>
    <property type="evidence" value="ECO:0007669"/>
    <property type="project" value="InterPro"/>
</dbReference>
<proteinExistence type="inferred from homology"/>
<dbReference type="Pfam" id="PF02018">
    <property type="entry name" value="CBM_4_9"/>
    <property type="match status" value="3"/>
</dbReference>
<evidence type="ECO:0000256" key="4">
    <source>
        <dbReference type="SAM" id="MobiDB-lite"/>
    </source>
</evidence>
<protein>
    <submittedName>
        <fullName evidence="9">PglB</fullName>
    </submittedName>
</protein>
<dbReference type="PROSITE" id="PS51175">
    <property type="entry name" value="CBM6"/>
    <property type="match status" value="1"/>
</dbReference>
<organism evidence="9">
    <name type="scientific">Paenibacillus sp. S09</name>
    <dbReference type="NCBI Taxonomy" id="1194166"/>
    <lineage>
        <taxon>Bacteria</taxon>
        <taxon>Bacillati</taxon>
        <taxon>Bacillota</taxon>
        <taxon>Bacilli</taxon>
        <taxon>Bacillales</taxon>
        <taxon>Paenibacillaceae</taxon>
        <taxon>Paenibacillus</taxon>
    </lineage>
</organism>
<dbReference type="GO" id="GO:0030246">
    <property type="term" value="F:carbohydrate binding"/>
    <property type="evidence" value="ECO:0007669"/>
    <property type="project" value="InterPro"/>
</dbReference>
<keyword evidence="2 5" id="KW-0732">Signal</keyword>
<dbReference type="SUPFAM" id="SSF49785">
    <property type="entry name" value="Galactose-binding domain-like"/>
    <property type="match status" value="4"/>
</dbReference>
<dbReference type="InterPro" id="IPR001119">
    <property type="entry name" value="SLH_dom"/>
</dbReference>
<dbReference type="Pfam" id="PF18316">
    <property type="entry name" value="S-l_SbsC_C"/>
    <property type="match status" value="1"/>
</dbReference>
<dbReference type="SMART" id="SM00606">
    <property type="entry name" value="CBD_IV"/>
    <property type="match status" value="1"/>
</dbReference>
<dbReference type="PROSITE" id="PS51762">
    <property type="entry name" value="GH16_2"/>
    <property type="match status" value="1"/>
</dbReference>
<dbReference type="InterPro" id="IPR013320">
    <property type="entry name" value="ConA-like_dom_sf"/>
</dbReference>
<evidence type="ECO:0000256" key="5">
    <source>
        <dbReference type="SAM" id="SignalP"/>
    </source>
</evidence>
<feature type="domain" description="GH16" evidence="8">
    <location>
        <begin position="527"/>
        <end position="770"/>
    </location>
</feature>
<dbReference type="InterPro" id="IPR006584">
    <property type="entry name" value="Cellulose-bd_IV"/>
</dbReference>
<dbReference type="InterPro" id="IPR008979">
    <property type="entry name" value="Galactose-bd-like_sf"/>
</dbReference>
<reference evidence="9" key="1">
    <citation type="journal article" date="2014" name="Biotechnol. Lett.">
        <title>Recombinant expression and characterization of an acid-, alkali- and salt-tolerant ?-1,3-1,4-glucanase from Paenibacillus sp. S09.</title>
        <authorList>
            <person name="Cheng R."/>
            <person name="Xu L."/>
            <person name="Wang S."/>
            <person name="Wang Y."/>
            <person name="Zhang J."/>
        </authorList>
    </citation>
    <scope>NUCLEOTIDE SEQUENCE</scope>
    <source>
        <strain evidence="9">S09</strain>
    </source>
</reference>
<evidence type="ECO:0000259" key="8">
    <source>
        <dbReference type="PROSITE" id="PS51762"/>
    </source>
</evidence>
<dbReference type="CDD" id="cd04080">
    <property type="entry name" value="CBM6_cellulase-like"/>
    <property type="match status" value="1"/>
</dbReference>
<dbReference type="InterPro" id="IPR040751">
    <property type="entry name" value="SbsC_C"/>
</dbReference>
<evidence type="ECO:0000259" key="7">
    <source>
        <dbReference type="PROSITE" id="PS51272"/>
    </source>
</evidence>
<gene>
    <name evidence="9" type="primary">pglB</name>
</gene>
<dbReference type="PANTHER" id="PTHR10963:SF55">
    <property type="entry name" value="GLYCOSIDE HYDROLASE FAMILY 16 PROTEIN"/>
    <property type="match status" value="1"/>
</dbReference>
<feature type="domain" description="SLH" evidence="7">
    <location>
        <begin position="174"/>
        <end position="237"/>
    </location>
</feature>
<feature type="domain" description="SLH" evidence="7">
    <location>
        <begin position="43"/>
        <end position="106"/>
    </location>
</feature>
<dbReference type="EMBL" id="KC513762">
    <property type="protein sequence ID" value="AGK07609.1"/>
    <property type="molecule type" value="Genomic_DNA"/>
</dbReference>
<dbReference type="GO" id="GO:0005975">
    <property type="term" value="P:carbohydrate metabolic process"/>
    <property type="evidence" value="ECO:0007669"/>
    <property type="project" value="InterPro"/>
</dbReference>
<feature type="signal peptide" evidence="5">
    <location>
        <begin position="1"/>
        <end position="24"/>
    </location>
</feature>
<feature type="region of interest" description="Disordered" evidence="4">
    <location>
        <begin position="373"/>
        <end position="429"/>
    </location>
</feature>
<sequence length="1413" mass="152059">MKKWTAAGLAAAMLCGSLGSVAHGQPLTMTQMSASAMAAQQADNQTGTAGVSKHWADAVLSKWKEAGVFSGYEDGTLQPDKLISRGELATLLQRILGLSQESSAAGGASEFSDVAATAWYYNAVMEARQAGIIEGYEDGSFRPEQTVSREDATVMLARAFQLAGLGTDGSEGSLAKFTDAGQLKPYARDVVDLLAAWGVLSGYEDGLFRPERGISRGETATILSRVGGELYHQAGTYETAETLAHAVINTRDVVLRNKTVTGNLFLAQGIGDGDITVEKSKVAGNLLALGSGQGVRLIDSTVERLVLHRSATVELSGTTEVEELVLGGHASAIVIQGKGKIARLRATGSGITVNGQVLQPGEEWTWSGNGKLEKAAAEGATEDEEGTDNLGSTEGTGGTGGAGGSWTGGGAAPGSGGPDHGQSGVWLPAATPGVIPGTVKVSAPLAEGHELAVRIGHRPIAEPTVGAVLPKDSLMVYPYRAGDDISGVDSEVNKYLGIYEVDGEGKIVRFRSVTLTASAIRPETWRAVWQDEFDSANIDASKWNFVQGANGYGNNELQNYTNRPDNARVEDGELVIEAREDNYDGIRYSSAKLTTEGKGAWTYGKYEIRAKMPSGQGIWPALWMMPSDSKLYSAWPASGEIDIMELLGHEPGKLYGTLHFGTPHQQSQGSYTLPDNGSFADNYHTYGIEWEPGEVRYYIDGILYYKANDWFSKSNQEGGKYTYPAPFDRDFFLQMNVAVGGDWPGDPDASTVFPQQMRIDYVRVYEREGGVYREPALPAEPVIREPAADGNYIVNGSFDDSTASWSFQPFAPPADLFGGVGSVSLDQGAVKTTIEQEGRETYAVQLVQSEVPIAKDATYQLSFDAWSTEARTMDVAISGPDRNYVRYMKDQTINLTGQPQRFQYTFTSDVDTDPNARLEFNMGKAGTSPVWIDQVKLIKLAGPDESHQQAPLPDGNLIYNGSFDQGTDRLGFWSIGGTASATARASVGNALTERKLTVRPATAGQPEDLVLDQGHLSLSPGKLYLLSFDAAVAGDAASIEVSVGTAAQPALYADQTFTIGTQMSSHSMMFTAGPDAATTAGLLQFKLGSLASALSLDNVALKEMKPPVVVDGIKRLEAEDFSAMQGVQKGEDGLSVGWIDPGDWMQYIVDVKQADTYTISYFVSSGYEGGGSLTLLAKQGSVFTGDLPAGEISRADADRAYELDVANTGDWGSFLLVNQEVELDAGIQTLQLYAPHVNVDYMILTAHNYTGATGNLIRNGAFDTDVSQWFTYQSDQLAISAENSMLKVVLPVLTPEPWNQQVYQEGIPLVQEQTYTVTFDAYSTVDRPIEMGLGSIDASNNYQYTDFLNGSKPRFWLTGEKQQYQFSFEMTHPSETNSKLEFDLGQYVVGDTVYDTPGTLYLDNIQLLSTLVE</sequence>
<dbReference type="CDD" id="cd08023">
    <property type="entry name" value="GH16_laminarinase_like"/>
    <property type="match status" value="1"/>
</dbReference>
<dbReference type="PROSITE" id="PS51272">
    <property type="entry name" value="SLH"/>
    <property type="match status" value="3"/>
</dbReference>
<feature type="domain" description="CBM6" evidence="6">
    <location>
        <begin position="1114"/>
        <end position="1245"/>
    </location>
</feature>
<dbReference type="InterPro" id="IPR005084">
    <property type="entry name" value="CBM6"/>
</dbReference>
<evidence type="ECO:0000313" key="9">
    <source>
        <dbReference type="EMBL" id="AGK07609.1"/>
    </source>
</evidence>
<evidence type="ECO:0000256" key="2">
    <source>
        <dbReference type="ARBA" id="ARBA00022729"/>
    </source>
</evidence>
<dbReference type="Pfam" id="PF03422">
    <property type="entry name" value="CBM_6"/>
    <property type="match status" value="1"/>
</dbReference>
<dbReference type="InterPro" id="IPR003305">
    <property type="entry name" value="CenC_carb-bd"/>
</dbReference>
<feature type="chain" id="PRO_5004104285" evidence="5">
    <location>
        <begin position="25"/>
        <end position="1413"/>
    </location>
</feature>
<evidence type="ECO:0000256" key="3">
    <source>
        <dbReference type="ARBA" id="ARBA00022801"/>
    </source>
</evidence>
<dbReference type="InterPro" id="IPR000757">
    <property type="entry name" value="Beta-glucanase-like"/>
</dbReference>
<dbReference type="Pfam" id="PF00722">
    <property type="entry name" value="Glyco_hydro_16"/>
    <property type="match status" value="1"/>
</dbReference>
<dbReference type="SUPFAM" id="SSF49899">
    <property type="entry name" value="Concanavalin A-like lectins/glucanases"/>
    <property type="match status" value="1"/>
</dbReference>
<accession>M9XHJ5</accession>
<keyword evidence="3" id="KW-0378">Hydrolase</keyword>